<dbReference type="InterPro" id="IPR050464">
    <property type="entry name" value="Zeta_carotene_desat/Oxidored"/>
</dbReference>
<dbReference type="RefSeq" id="WP_219080241.1">
    <property type="nucleotide sequence ID" value="NZ_CP079216.1"/>
</dbReference>
<sequence length="429" mass="43433">MSRVTVVGGGLAGLLAAYRLLGQGHQVVLCESAPTPGGMIASVELAGLRVDSGAEAYATRGGNVAPLMAELGLEVAGPTGDPFVWWPTGSYPLAGGVLGIPASLDDPALAALTVAERAVVARDADLGPEVGADATTVGELVAARLGQAVVDKLVAPLTKGVYASDPARLSLAVAPALLPALASEGSLMAAVAKVRRPGAPSVQQPVGGMFRLIDVLAERVVRLGGDLRLAMPVTALAPGTGGGFVVSCGDGSSIDSDRVVLAAPAAVSLRLLAQLGVEAEVPAVKKARHVMLAVTTPALRDDPIGSGVLMGTTDPSVRAKALTHYSAKWPWAREGTDVEVLRVSYPEHVFPTRGDAVADASALTGVDIDDADVVGLASLGWESMPVRIAPATRDHLLQAAAGVGVELVGAWLDGNGISTVVAGVERVTR</sequence>
<protein>
    <submittedName>
        <fullName evidence="2">FAD-dependent oxidoreductase</fullName>
    </submittedName>
</protein>
<evidence type="ECO:0000259" key="1">
    <source>
        <dbReference type="Pfam" id="PF01593"/>
    </source>
</evidence>
<dbReference type="PANTHER" id="PTHR42923">
    <property type="entry name" value="PROTOPORPHYRINOGEN OXIDASE"/>
    <property type="match status" value="1"/>
</dbReference>
<evidence type="ECO:0000313" key="2">
    <source>
        <dbReference type="EMBL" id="QXT61883.1"/>
    </source>
</evidence>
<dbReference type="InterPro" id="IPR002937">
    <property type="entry name" value="Amino_oxidase"/>
</dbReference>
<dbReference type="Pfam" id="PF01593">
    <property type="entry name" value="Amino_oxidase"/>
    <property type="match status" value="1"/>
</dbReference>
<accession>A0ABX8SEP0</accession>
<dbReference type="Proteomes" id="UP000824504">
    <property type="component" value="Chromosome"/>
</dbReference>
<reference evidence="2 3" key="1">
    <citation type="submission" date="2021-07" db="EMBL/GenBank/DDBJ databases">
        <title>complete genome sequencing of Tessaracoccus sp.J1M15.</title>
        <authorList>
            <person name="Bae J.-W."/>
            <person name="Kim D.-y."/>
        </authorList>
    </citation>
    <scope>NUCLEOTIDE SEQUENCE [LARGE SCALE GENOMIC DNA]</scope>
    <source>
        <strain evidence="2 3">J1M15</strain>
    </source>
</reference>
<proteinExistence type="predicted"/>
<organism evidence="2 3">
    <name type="scientific">Tessaracoccus palaemonis</name>
    <dbReference type="NCBI Taxonomy" id="2829499"/>
    <lineage>
        <taxon>Bacteria</taxon>
        <taxon>Bacillati</taxon>
        <taxon>Actinomycetota</taxon>
        <taxon>Actinomycetes</taxon>
        <taxon>Propionibacteriales</taxon>
        <taxon>Propionibacteriaceae</taxon>
        <taxon>Tessaracoccus</taxon>
    </lineage>
</organism>
<gene>
    <name evidence="2" type="ORF">KDB89_08780</name>
</gene>
<keyword evidence="3" id="KW-1185">Reference proteome</keyword>
<feature type="domain" description="Amine oxidase" evidence="1">
    <location>
        <begin position="11"/>
        <end position="269"/>
    </location>
</feature>
<dbReference type="EMBL" id="CP079216">
    <property type="protein sequence ID" value="QXT61883.1"/>
    <property type="molecule type" value="Genomic_DNA"/>
</dbReference>
<evidence type="ECO:0000313" key="3">
    <source>
        <dbReference type="Proteomes" id="UP000824504"/>
    </source>
</evidence>
<dbReference type="PANTHER" id="PTHR42923:SF3">
    <property type="entry name" value="PROTOPORPHYRINOGEN OXIDASE"/>
    <property type="match status" value="1"/>
</dbReference>
<name>A0ABX8SEP0_9ACTN</name>